<keyword evidence="5" id="KW-0804">Transcription</keyword>
<dbReference type="InterPro" id="IPR025943">
    <property type="entry name" value="Sigma_54_int_dom_ATP-bd_2"/>
</dbReference>
<dbReference type="CDD" id="cd00130">
    <property type="entry name" value="PAS"/>
    <property type="match status" value="1"/>
</dbReference>
<dbReference type="Proteomes" id="UP000238415">
    <property type="component" value="Unassembled WGS sequence"/>
</dbReference>
<evidence type="ECO:0000256" key="3">
    <source>
        <dbReference type="ARBA" id="ARBA00023015"/>
    </source>
</evidence>
<proteinExistence type="predicted"/>
<dbReference type="SMART" id="SM00091">
    <property type="entry name" value="PAS"/>
    <property type="match status" value="1"/>
</dbReference>
<evidence type="ECO:0000259" key="6">
    <source>
        <dbReference type="PROSITE" id="PS50045"/>
    </source>
</evidence>
<dbReference type="PRINTS" id="PR01590">
    <property type="entry name" value="HTHFIS"/>
</dbReference>
<dbReference type="EC" id="1.14.14.51" evidence="8"/>
<evidence type="ECO:0000313" key="8">
    <source>
        <dbReference type="EMBL" id="PRR75794.1"/>
    </source>
</evidence>
<dbReference type="InterPro" id="IPR002078">
    <property type="entry name" value="Sigma_54_int"/>
</dbReference>
<dbReference type="CDD" id="cd00009">
    <property type="entry name" value="AAA"/>
    <property type="match status" value="1"/>
</dbReference>
<organism evidence="8 9">
    <name type="scientific">Neomoorella humiferrea</name>
    <dbReference type="NCBI Taxonomy" id="676965"/>
    <lineage>
        <taxon>Bacteria</taxon>
        <taxon>Bacillati</taxon>
        <taxon>Bacillota</taxon>
        <taxon>Clostridia</taxon>
        <taxon>Neomoorellales</taxon>
        <taxon>Neomoorellaceae</taxon>
        <taxon>Neomoorella</taxon>
    </lineage>
</organism>
<dbReference type="OrthoDB" id="9803970at2"/>
<keyword evidence="8" id="KW-0560">Oxidoreductase</keyword>
<dbReference type="PROSITE" id="PS00688">
    <property type="entry name" value="SIGMA54_INTERACT_3"/>
    <property type="match status" value="1"/>
</dbReference>
<accession>A0A2T0AY30</accession>
<feature type="domain" description="Sigma-54 factor interaction" evidence="6">
    <location>
        <begin position="320"/>
        <end position="550"/>
    </location>
</feature>
<dbReference type="Gene3D" id="1.10.8.60">
    <property type="match status" value="1"/>
</dbReference>
<dbReference type="AlphaFoldDB" id="A0A2T0AY30"/>
<dbReference type="Gene3D" id="3.40.50.2300">
    <property type="match status" value="1"/>
</dbReference>
<dbReference type="SUPFAM" id="SSF46689">
    <property type="entry name" value="Homeodomain-like"/>
    <property type="match status" value="1"/>
</dbReference>
<dbReference type="PROSITE" id="PS50112">
    <property type="entry name" value="PAS"/>
    <property type="match status" value="1"/>
</dbReference>
<dbReference type="InterPro" id="IPR002197">
    <property type="entry name" value="HTH_Fis"/>
</dbReference>
<evidence type="ECO:0000256" key="4">
    <source>
        <dbReference type="ARBA" id="ARBA00023125"/>
    </source>
</evidence>
<dbReference type="PANTHER" id="PTHR32071">
    <property type="entry name" value="TRANSCRIPTIONAL REGULATORY PROTEIN"/>
    <property type="match status" value="1"/>
</dbReference>
<dbReference type="Pfam" id="PF02954">
    <property type="entry name" value="HTH_8"/>
    <property type="match status" value="1"/>
</dbReference>
<dbReference type="GO" id="GO:0006355">
    <property type="term" value="P:regulation of DNA-templated transcription"/>
    <property type="evidence" value="ECO:0007669"/>
    <property type="project" value="InterPro"/>
</dbReference>
<comment type="caution">
    <text evidence="8">The sequence shown here is derived from an EMBL/GenBank/DDBJ whole genome shotgun (WGS) entry which is preliminary data.</text>
</comment>
<keyword evidence="4" id="KW-0238">DNA-binding</keyword>
<dbReference type="Pfam" id="PF00989">
    <property type="entry name" value="PAS"/>
    <property type="match status" value="1"/>
</dbReference>
<dbReference type="SUPFAM" id="SSF55785">
    <property type="entry name" value="PYP-like sensor domain (PAS domain)"/>
    <property type="match status" value="1"/>
</dbReference>
<dbReference type="Pfam" id="PF25601">
    <property type="entry name" value="AAA_lid_14"/>
    <property type="match status" value="1"/>
</dbReference>
<dbReference type="EMBL" id="PVXM01000003">
    <property type="protein sequence ID" value="PRR75794.1"/>
    <property type="molecule type" value="Genomic_DNA"/>
</dbReference>
<dbReference type="PROSITE" id="PS00676">
    <property type="entry name" value="SIGMA54_INTERACT_2"/>
    <property type="match status" value="1"/>
</dbReference>
<dbReference type="SUPFAM" id="SSF52540">
    <property type="entry name" value="P-loop containing nucleoside triphosphate hydrolases"/>
    <property type="match status" value="1"/>
</dbReference>
<dbReference type="InterPro" id="IPR025944">
    <property type="entry name" value="Sigma_54_int_dom_CS"/>
</dbReference>
<dbReference type="InterPro" id="IPR003593">
    <property type="entry name" value="AAA+_ATPase"/>
</dbReference>
<dbReference type="InterPro" id="IPR010524">
    <property type="entry name" value="Sig_transdc_resp-reg_PrpR_N"/>
</dbReference>
<dbReference type="NCBIfam" id="TIGR00229">
    <property type="entry name" value="sensory_box"/>
    <property type="match status" value="1"/>
</dbReference>
<gene>
    <name evidence="8" type="ORF">MOHU_01750</name>
</gene>
<dbReference type="InterPro" id="IPR009057">
    <property type="entry name" value="Homeodomain-like_sf"/>
</dbReference>
<dbReference type="InterPro" id="IPR013767">
    <property type="entry name" value="PAS_fold"/>
</dbReference>
<evidence type="ECO:0000256" key="1">
    <source>
        <dbReference type="ARBA" id="ARBA00022741"/>
    </source>
</evidence>
<keyword evidence="2" id="KW-0067">ATP-binding</keyword>
<dbReference type="InterPro" id="IPR058031">
    <property type="entry name" value="AAA_lid_NorR"/>
</dbReference>
<evidence type="ECO:0000256" key="2">
    <source>
        <dbReference type="ARBA" id="ARBA00022840"/>
    </source>
</evidence>
<name>A0A2T0AY30_9FIRM</name>
<dbReference type="PANTHER" id="PTHR32071:SF57">
    <property type="entry name" value="C4-DICARBOXYLATE TRANSPORT TRANSCRIPTIONAL REGULATORY PROTEIN DCTD"/>
    <property type="match status" value="1"/>
</dbReference>
<feature type="domain" description="PAS" evidence="7">
    <location>
        <begin position="191"/>
        <end position="235"/>
    </location>
</feature>
<keyword evidence="1" id="KW-0547">Nucleotide-binding</keyword>
<dbReference type="GO" id="GO:0005524">
    <property type="term" value="F:ATP binding"/>
    <property type="evidence" value="ECO:0007669"/>
    <property type="project" value="UniProtKB-KW"/>
</dbReference>
<dbReference type="Pfam" id="PF00158">
    <property type="entry name" value="Sigma54_activat"/>
    <property type="match status" value="1"/>
</dbReference>
<dbReference type="Gene3D" id="1.10.10.60">
    <property type="entry name" value="Homeodomain-like"/>
    <property type="match status" value="1"/>
</dbReference>
<dbReference type="GO" id="GO:0043565">
    <property type="term" value="F:sequence-specific DNA binding"/>
    <property type="evidence" value="ECO:0007669"/>
    <property type="project" value="InterPro"/>
</dbReference>
<dbReference type="Gene3D" id="3.30.450.20">
    <property type="entry name" value="PAS domain"/>
    <property type="match status" value="1"/>
</dbReference>
<keyword evidence="9" id="KW-1185">Reference proteome</keyword>
<dbReference type="InterPro" id="IPR035965">
    <property type="entry name" value="PAS-like_dom_sf"/>
</dbReference>
<dbReference type="InterPro" id="IPR027417">
    <property type="entry name" value="P-loop_NTPase"/>
</dbReference>
<dbReference type="SUPFAM" id="SSF159800">
    <property type="entry name" value="PrpR receptor domain-like"/>
    <property type="match status" value="1"/>
</dbReference>
<dbReference type="PROSITE" id="PS50045">
    <property type="entry name" value="SIGMA54_INTERACT_4"/>
    <property type="match status" value="1"/>
</dbReference>
<dbReference type="Gene3D" id="3.40.50.10660">
    <property type="entry name" value="PrpR receptor domain-like"/>
    <property type="match status" value="1"/>
</dbReference>
<evidence type="ECO:0000259" key="7">
    <source>
        <dbReference type="PROSITE" id="PS50112"/>
    </source>
</evidence>
<dbReference type="GO" id="GO:0018675">
    <property type="term" value="F:(S)-limonene 6-monooxygenase activity"/>
    <property type="evidence" value="ECO:0007669"/>
    <property type="project" value="UniProtKB-EC"/>
</dbReference>
<dbReference type="InterPro" id="IPR000014">
    <property type="entry name" value="PAS"/>
</dbReference>
<dbReference type="Pfam" id="PF06506">
    <property type="entry name" value="PrpR_N"/>
    <property type="match status" value="1"/>
</dbReference>
<sequence>MAAITMVATYQSLAEMAMAICQENKWEVDIVVGQLEQGVELARAAVKGGSRVIISRGLTARYIRNALEVPVVSVPVTGYDLLRAYWQARQEGTPVGVAEEEEVIMGFNAIGEILGEKIMGVAVKDIKGMRRAIRYLKREGAKVFVGKGTATRLAQAYSLKAVMITSGWEGVLQALEEAWRVLKIYEQEQAKIQQMKAIVDFNSDAIIAVDENMVITTFNPAAERLLGRSRDEVIGVPITQIFSWPFLDRIRRTGREEKGVLMPLEERQVVINGIPIKVENRIRGLIITLQDVQQIQKLEHKIRRNLVNRGHVARYTFDDILGDSASIKEAVRKARKFATADATVLLQAETGCGKEMFAQAIHRASRRKDGPFVAVNCAALPENLLESELFGYAEGAFTGARRGGKPGLFEIAHGGTIFLDEIGEMSGQLQARVLRVLEEGQVMRLGDDRLLPVDVRVIAATNRNLKQMVQEGRFRADLYYRLHVLTLNIPPLRARGEDIIILFYSFLHDFCIKFQKEIPAVGEQALNLLRQYTWPGNVRELKNMVERLVLLADKSAITAGLIKEMLEEESFSPSGIADLGGESQNLLDKTEWALIERVLAATGGNQAEAARRLGIGRTTLWRKLNKYRKGGQGTG</sequence>
<dbReference type="SMART" id="SM00382">
    <property type="entry name" value="AAA"/>
    <property type="match status" value="1"/>
</dbReference>
<dbReference type="RefSeq" id="WP_106004218.1">
    <property type="nucleotide sequence ID" value="NZ_CP136419.1"/>
</dbReference>
<dbReference type="Gene3D" id="3.40.50.300">
    <property type="entry name" value="P-loop containing nucleotide triphosphate hydrolases"/>
    <property type="match status" value="1"/>
</dbReference>
<evidence type="ECO:0000313" key="9">
    <source>
        <dbReference type="Proteomes" id="UP000238415"/>
    </source>
</evidence>
<evidence type="ECO:0000256" key="5">
    <source>
        <dbReference type="ARBA" id="ARBA00023163"/>
    </source>
</evidence>
<dbReference type="FunFam" id="3.40.50.300:FF:000006">
    <property type="entry name" value="DNA-binding transcriptional regulator NtrC"/>
    <property type="match status" value="1"/>
</dbReference>
<protein>
    <submittedName>
        <fullName evidence="8">Limonene hydroxylase</fullName>
        <ecNumber evidence="8">1.14.14.51</ecNumber>
    </submittedName>
</protein>
<reference evidence="8 9" key="1">
    <citation type="submission" date="2018-03" db="EMBL/GenBank/DDBJ databases">
        <title>Genome sequence of Moorella humiferrea DSM 23265.</title>
        <authorList>
            <person name="Poehlein A."/>
            <person name="Daniel R."/>
        </authorList>
    </citation>
    <scope>NUCLEOTIDE SEQUENCE [LARGE SCALE GENOMIC DNA]</scope>
    <source>
        <strain evidence="8 9">DSM 23265</strain>
    </source>
</reference>
<dbReference type="GO" id="GO:0000156">
    <property type="term" value="F:phosphorelay response regulator activity"/>
    <property type="evidence" value="ECO:0007669"/>
    <property type="project" value="InterPro"/>
</dbReference>
<keyword evidence="3" id="KW-0805">Transcription regulation</keyword>